<evidence type="ECO:0000256" key="1">
    <source>
        <dbReference type="SAM" id="SignalP"/>
    </source>
</evidence>
<keyword evidence="1" id="KW-0732">Signal</keyword>
<feature type="chain" id="PRO_5020297071" description="Reelin domain-containing protein" evidence="1">
    <location>
        <begin position="31"/>
        <end position="286"/>
    </location>
</feature>
<name>A0A4S4NAD1_9BACT</name>
<feature type="signal peptide" evidence="1">
    <location>
        <begin position="1"/>
        <end position="30"/>
    </location>
</feature>
<dbReference type="AlphaFoldDB" id="A0A4S4NAD1"/>
<evidence type="ECO:0000313" key="4">
    <source>
        <dbReference type="Proteomes" id="UP000308528"/>
    </source>
</evidence>
<reference evidence="3 4" key="1">
    <citation type="submission" date="2019-04" db="EMBL/GenBank/DDBJ databases">
        <title>Lewinella litorea sp. nov., isolated from a marine sand.</title>
        <authorList>
            <person name="Yoon J.-H."/>
        </authorList>
    </citation>
    <scope>NUCLEOTIDE SEQUENCE [LARGE SCALE GENOMIC DNA]</scope>
    <source>
        <strain evidence="3 4">HSMS-39</strain>
    </source>
</reference>
<sequence length="286" mass="30049">MKPRTLSLFPLLAAAAALLLTAYSSGVASAIERGYTGAPNLSGGTEPTCSNCHNTGDYGEPRLGVSFDGVQMTDYRPGQTYRVTVAVRPGQGEPAAYGFQAQFLAGATPVPAGELGAPDDQTQIATLSDGRVYVEHRLPNPDSLFSFDWTAPEQGAGPVSFYLVGNTVNLNVDLTGDNGSAKPFILTLEESQTTAVTAAGANKVTQLRAFPNPTHGRSTVLFDLPAAGWVQGKLLSAAGQVLASQTGFHPAGNNEWPVDLSFQPPGVYRLHLSSSRGEMIAVVVRQ</sequence>
<protein>
    <recommendedName>
        <fullName evidence="2">Reelin domain-containing protein</fullName>
    </recommendedName>
</protein>
<dbReference type="InterPro" id="IPR002861">
    <property type="entry name" value="Reeler_dom"/>
</dbReference>
<dbReference type="Pfam" id="PF02014">
    <property type="entry name" value="Reeler"/>
    <property type="match status" value="1"/>
</dbReference>
<gene>
    <name evidence="3" type="ORF">E4021_16970</name>
</gene>
<organism evidence="3 4">
    <name type="scientific">Neolewinella litorea</name>
    <dbReference type="NCBI Taxonomy" id="2562452"/>
    <lineage>
        <taxon>Bacteria</taxon>
        <taxon>Pseudomonadati</taxon>
        <taxon>Bacteroidota</taxon>
        <taxon>Saprospiria</taxon>
        <taxon>Saprospirales</taxon>
        <taxon>Lewinellaceae</taxon>
        <taxon>Neolewinella</taxon>
    </lineage>
</organism>
<dbReference type="NCBIfam" id="NF041895">
    <property type="entry name" value="choice_anch_V"/>
    <property type="match status" value="1"/>
</dbReference>
<feature type="domain" description="Reelin" evidence="2">
    <location>
        <begin position="70"/>
        <end position="162"/>
    </location>
</feature>
<dbReference type="RefSeq" id="WP_136460579.1">
    <property type="nucleotide sequence ID" value="NZ_SRSF01000013.1"/>
</dbReference>
<proteinExistence type="predicted"/>
<accession>A0A4S4NAD1</accession>
<dbReference type="InterPro" id="IPR042307">
    <property type="entry name" value="Reeler_sf"/>
</dbReference>
<keyword evidence="4" id="KW-1185">Reference proteome</keyword>
<evidence type="ECO:0000313" key="3">
    <source>
        <dbReference type="EMBL" id="THH35008.1"/>
    </source>
</evidence>
<dbReference type="Gene3D" id="2.60.40.4060">
    <property type="entry name" value="Reeler domain"/>
    <property type="match status" value="1"/>
</dbReference>
<comment type="caution">
    <text evidence="3">The sequence shown here is derived from an EMBL/GenBank/DDBJ whole genome shotgun (WGS) entry which is preliminary data.</text>
</comment>
<dbReference type="OrthoDB" id="1493438at2"/>
<dbReference type="Proteomes" id="UP000308528">
    <property type="component" value="Unassembled WGS sequence"/>
</dbReference>
<evidence type="ECO:0000259" key="2">
    <source>
        <dbReference type="Pfam" id="PF02014"/>
    </source>
</evidence>
<dbReference type="EMBL" id="SRSF01000013">
    <property type="protein sequence ID" value="THH35008.1"/>
    <property type="molecule type" value="Genomic_DNA"/>
</dbReference>